<dbReference type="GeneID" id="96301181"/>
<evidence type="ECO:0000313" key="3">
    <source>
        <dbReference type="Proteomes" id="UP000199111"/>
    </source>
</evidence>
<dbReference type="InterPro" id="IPR041581">
    <property type="entry name" value="Glyoxalase_6"/>
</dbReference>
<dbReference type="Pfam" id="PF18029">
    <property type="entry name" value="Glyoxalase_6"/>
    <property type="match status" value="1"/>
</dbReference>
<reference evidence="3" key="1">
    <citation type="submission" date="2016-10" db="EMBL/GenBank/DDBJ databases">
        <authorList>
            <person name="Varghese N."/>
            <person name="Submissions S."/>
        </authorList>
    </citation>
    <scope>NUCLEOTIDE SEQUENCE [LARGE SCALE GENOMIC DNA]</scope>
    <source>
        <strain evidence="3">CGMCC 4.2126</strain>
    </source>
</reference>
<dbReference type="PANTHER" id="PTHR35908">
    <property type="entry name" value="HYPOTHETICAL FUSION PROTEIN"/>
    <property type="match status" value="1"/>
</dbReference>
<protein>
    <submittedName>
        <fullName evidence="2">4a-hydroxytetrahydrobiopterin dehydratase</fullName>
    </submittedName>
</protein>
<dbReference type="Proteomes" id="UP000199111">
    <property type="component" value="Unassembled WGS sequence"/>
</dbReference>
<dbReference type="RefSeq" id="WP_093889835.1">
    <property type="nucleotide sequence ID" value="NZ_FOQY01000022.1"/>
</dbReference>
<keyword evidence="3" id="KW-1185">Reference proteome</keyword>
<dbReference type="InterPro" id="IPR029068">
    <property type="entry name" value="Glyas_Bleomycin-R_OHBP_Dase"/>
</dbReference>
<gene>
    <name evidence="2" type="ORF">SAMN05216275_12280</name>
</gene>
<dbReference type="Gene3D" id="3.10.180.10">
    <property type="entry name" value="2,3-Dihydroxybiphenyl 1,2-Dioxygenase, domain 1"/>
    <property type="match status" value="1"/>
</dbReference>
<proteinExistence type="predicted"/>
<name>A0A1I3YKI8_9ACTN</name>
<evidence type="ECO:0000313" key="2">
    <source>
        <dbReference type="EMBL" id="SFK32270.1"/>
    </source>
</evidence>
<feature type="domain" description="Glyoxalase-like" evidence="1">
    <location>
        <begin position="124"/>
        <end position="230"/>
    </location>
</feature>
<sequence length="236" mass="24717">MTQNAPDAGGRLTRREISEAVGDLGWRYVLGLLRASVTVTSLAQAVDVAARVAAAAGDDGDGSLSMDARRDRLVLSLQSSATGLVTPLEIGLARRISAVAGELGLRTDAGAGGRESRSDQVVEIAIDALDIAAVRPFWKAVMGYADEAGACGAEDPVVDPVGQGPAIWFQQMDAPRPQRNRIHFDISVPHDEAPHRIAAALAAGGVLLSDVQAPAFWVLADVEGNEACVTTWQGRD</sequence>
<evidence type="ECO:0000259" key="1">
    <source>
        <dbReference type="Pfam" id="PF18029"/>
    </source>
</evidence>
<dbReference type="AlphaFoldDB" id="A0A1I3YKI8"/>
<dbReference type="SUPFAM" id="SSF54593">
    <property type="entry name" value="Glyoxalase/Bleomycin resistance protein/Dihydroxybiphenyl dioxygenase"/>
    <property type="match status" value="1"/>
</dbReference>
<organism evidence="2 3">
    <name type="scientific">Streptosporangium canum</name>
    <dbReference type="NCBI Taxonomy" id="324952"/>
    <lineage>
        <taxon>Bacteria</taxon>
        <taxon>Bacillati</taxon>
        <taxon>Actinomycetota</taxon>
        <taxon>Actinomycetes</taxon>
        <taxon>Streptosporangiales</taxon>
        <taxon>Streptosporangiaceae</taxon>
        <taxon>Streptosporangium</taxon>
    </lineage>
</organism>
<dbReference type="PANTHER" id="PTHR35908:SF1">
    <property type="entry name" value="CONSERVED PROTEIN"/>
    <property type="match status" value="1"/>
</dbReference>
<accession>A0A1I3YKI8</accession>
<dbReference type="EMBL" id="FOQY01000022">
    <property type="protein sequence ID" value="SFK32270.1"/>
    <property type="molecule type" value="Genomic_DNA"/>
</dbReference>